<evidence type="ECO:0000256" key="1">
    <source>
        <dbReference type="ARBA" id="ARBA00004496"/>
    </source>
</evidence>
<dbReference type="SUPFAM" id="SSF51735">
    <property type="entry name" value="NAD(P)-binding Rossmann-fold domains"/>
    <property type="match status" value="1"/>
</dbReference>
<reference evidence="5" key="1">
    <citation type="journal article" date="2023" name="Comput. Struct. Biotechnol. J.">
        <title>Discovery of a novel marine Bacteroidetes with a rich repertoire of carbohydrate-active enzymes.</title>
        <authorList>
            <person name="Chen B."/>
            <person name="Liu G."/>
            <person name="Chen Q."/>
            <person name="Wang H."/>
            <person name="Liu L."/>
            <person name="Tang K."/>
        </authorList>
    </citation>
    <scope>NUCLEOTIDE SEQUENCE</scope>
    <source>
        <strain evidence="5">TK19036</strain>
    </source>
</reference>
<sequence length="242" mass="27570">MHYYFITGTSRGIGKALAEYALQQEQTMVIGFSRQQSIRHSRYIHRSLDLSNINMLRQQVSSVFSELADPERIVLINNAGTLGDVKYFGDIDDARIDQTFSLNITAPAILMNHFIRTYQSSAAERILINISSGVSQYAVDGWSGYCASKAALDMLTEVAALELEKRAVSNFRVYAVAPGIVDTQMQTDIRDVNEEDFSRLQKFKSYKQDGALNDPHHTAEKYFYLINHPEHFKNVRQDVREF</sequence>
<evidence type="ECO:0000256" key="2">
    <source>
        <dbReference type="ARBA" id="ARBA00022490"/>
    </source>
</evidence>
<dbReference type="InterPro" id="IPR002347">
    <property type="entry name" value="SDR_fam"/>
</dbReference>
<keyword evidence="4" id="KW-0560">Oxidoreductase</keyword>
<dbReference type="InterPro" id="IPR020904">
    <property type="entry name" value="Sc_DH/Rdtase_CS"/>
</dbReference>
<dbReference type="Gene3D" id="3.40.50.720">
    <property type="entry name" value="NAD(P)-binding Rossmann-like Domain"/>
    <property type="match status" value="1"/>
</dbReference>
<dbReference type="InterPro" id="IPR051721">
    <property type="entry name" value="Biopterin_syn/organic_redct"/>
</dbReference>
<evidence type="ECO:0000256" key="3">
    <source>
        <dbReference type="ARBA" id="ARBA00022857"/>
    </source>
</evidence>
<dbReference type="PRINTS" id="PR00081">
    <property type="entry name" value="GDHRDH"/>
</dbReference>
<dbReference type="AlphaFoldDB" id="A0AA49JBZ0"/>
<gene>
    <name evidence="5" type="ORF">K4G66_22510</name>
</gene>
<accession>A0AA49JBZ0</accession>
<evidence type="ECO:0000256" key="4">
    <source>
        <dbReference type="ARBA" id="ARBA00023002"/>
    </source>
</evidence>
<name>A0AA49JBZ0_9BACT</name>
<dbReference type="PANTHER" id="PTHR44085:SF2">
    <property type="entry name" value="SEPIAPTERIN REDUCTASE"/>
    <property type="match status" value="1"/>
</dbReference>
<dbReference type="GO" id="GO:0005737">
    <property type="term" value="C:cytoplasm"/>
    <property type="evidence" value="ECO:0007669"/>
    <property type="project" value="UniProtKB-SubCell"/>
</dbReference>
<dbReference type="GO" id="GO:0004757">
    <property type="term" value="F:sepiapterin reductase (NADP+) activity"/>
    <property type="evidence" value="ECO:0007669"/>
    <property type="project" value="TreeGrafter"/>
</dbReference>
<dbReference type="GO" id="GO:0006729">
    <property type="term" value="P:tetrahydrobiopterin biosynthetic process"/>
    <property type="evidence" value="ECO:0007669"/>
    <property type="project" value="TreeGrafter"/>
</dbReference>
<protein>
    <submittedName>
        <fullName evidence="5">SDR family NAD(P)-dependent oxidoreductase</fullName>
    </submittedName>
</protein>
<keyword evidence="3" id="KW-0521">NADP</keyword>
<organism evidence="5">
    <name type="scientific">Roseihalotalea indica</name>
    <dbReference type="NCBI Taxonomy" id="2867963"/>
    <lineage>
        <taxon>Bacteria</taxon>
        <taxon>Pseudomonadati</taxon>
        <taxon>Bacteroidota</taxon>
        <taxon>Cytophagia</taxon>
        <taxon>Cytophagales</taxon>
        <taxon>Catalimonadaceae</taxon>
        <taxon>Roseihalotalea</taxon>
    </lineage>
</organism>
<dbReference type="EMBL" id="CP120682">
    <property type="protein sequence ID" value="WKN35153.1"/>
    <property type="molecule type" value="Genomic_DNA"/>
</dbReference>
<dbReference type="PANTHER" id="PTHR44085">
    <property type="entry name" value="SEPIAPTERIN REDUCTASE"/>
    <property type="match status" value="1"/>
</dbReference>
<comment type="subcellular location">
    <subcellularLocation>
        <location evidence="1">Cytoplasm</location>
    </subcellularLocation>
</comment>
<dbReference type="PROSITE" id="PS00061">
    <property type="entry name" value="ADH_SHORT"/>
    <property type="match status" value="1"/>
</dbReference>
<evidence type="ECO:0000313" key="5">
    <source>
        <dbReference type="EMBL" id="WKN35153.1"/>
    </source>
</evidence>
<keyword evidence="2" id="KW-0963">Cytoplasm</keyword>
<reference evidence="5" key="2">
    <citation type="journal article" date="2024" name="Antonie Van Leeuwenhoek">
        <title>Roseihalotalea indica gen. nov., sp. nov., a halophilic Bacteroidetes from mesopelagic Southwest Indian Ocean with higher carbohydrate metabolic potential.</title>
        <authorList>
            <person name="Chen B."/>
            <person name="Zhang M."/>
            <person name="Lin D."/>
            <person name="Ye J."/>
            <person name="Tang K."/>
        </authorList>
    </citation>
    <scope>NUCLEOTIDE SEQUENCE</scope>
    <source>
        <strain evidence="5">TK19036</strain>
    </source>
</reference>
<dbReference type="InterPro" id="IPR036291">
    <property type="entry name" value="NAD(P)-bd_dom_sf"/>
</dbReference>
<dbReference type="Pfam" id="PF00106">
    <property type="entry name" value="adh_short"/>
    <property type="match status" value="1"/>
</dbReference>
<proteinExistence type="predicted"/>